<name>A0A2K5RWP2_CEBIM</name>
<evidence type="ECO:0000313" key="2">
    <source>
        <dbReference type="Ensembl" id="ENSCCAP00000032557.1"/>
    </source>
</evidence>
<reference evidence="2" key="2">
    <citation type="submission" date="2025-09" db="UniProtKB">
        <authorList>
            <consortium name="Ensembl"/>
        </authorList>
    </citation>
    <scope>IDENTIFICATION</scope>
</reference>
<organism evidence="2 3">
    <name type="scientific">Cebus imitator</name>
    <name type="common">Panamanian white-faced capuchin</name>
    <name type="synonym">Cebus capucinus imitator</name>
    <dbReference type="NCBI Taxonomy" id="2715852"/>
    <lineage>
        <taxon>Eukaryota</taxon>
        <taxon>Metazoa</taxon>
        <taxon>Chordata</taxon>
        <taxon>Craniata</taxon>
        <taxon>Vertebrata</taxon>
        <taxon>Euteleostomi</taxon>
        <taxon>Mammalia</taxon>
        <taxon>Eutheria</taxon>
        <taxon>Euarchontoglires</taxon>
        <taxon>Primates</taxon>
        <taxon>Haplorrhini</taxon>
        <taxon>Platyrrhini</taxon>
        <taxon>Cebidae</taxon>
        <taxon>Cebinae</taxon>
        <taxon>Cebus</taxon>
    </lineage>
</organism>
<dbReference type="GeneTree" id="ENSGT01050000244868"/>
<dbReference type="InterPro" id="IPR012674">
    <property type="entry name" value="Calycin"/>
</dbReference>
<dbReference type="Ensembl" id="ENSCCAT00000050315.1">
    <property type="protein sequence ID" value="ENSCCAP00000032557.1"/>
    <property type="gene ID" value="ENSCCAG00000034303.1"/>
</dbReference>
<reference evidence="2" key="1">
    <citation type="submission" date="2025-08" db="UniProtKB">
        <authorList>
            <consortium name="Ensembl"/>
        </authorList>
    </citation>
    <scope>IDENTIFICATION</scope>
</reference>
<protein>
    <submittedName>
        <fullName evidence="2">Uncharacterized protein</fullName>
    </submittedName>
</protein>
<evidence type="ECO:0000313" key="3">
    <source>
        <dbReference type="Proteomes" id="UP000233040"/>
    </source>
</evidence>
<feature type="signal peptide" evidence="1">
    <location>
        <begin position="1"/>
        <end position="19"/>
    </location>
</feature>
<proteinExistence type="predicted"/>
<accession>A0A2K5RWP2</accession>
<dbReference type="AlphaFoldDB" id="A0A2K5RWP2"/>
<dbReference type="Gene3D" id="2.40.128.20">
    <property type="match status" value="1"/>
</dbReference>
<keyword evidence="1" id="KW-0732">Signal</keyword>
<keyword evidence="3" id="KW-1185">Reference proteome</keyword>
<dbReference type="SUPFAM" id="SSF50814">
    <property type="entry name" value="Lipocalins"/>
    <property type="match status" value="1"/>
</dbReference>
<evidence type="ECO:0000256" key="1">
    <source>
        <dbReference type="SAM" id="SignalP"/>
    </source>
</evidence>
<feature type="chain" id="PRO_5014447244" evidence="1">
    <location>
        <begin position="20"/>
        <end position="137"/>
    </location>
</feature>
<sequence length="137" mass="14724">MKTLLLGVMLGLAAALTFALEEEDVSRAEENPDAENGGAWQIQHLWGQEAHIPAGAARDGPLRLLLQRPAPWGPLHWPSCGQAAVPTSADLVTSPAGRNPDTNLEALEEFKKLVQRKGLSEGNIFTPLQMGSCVPEH</sequence>
<dbReference type="Proteomes" id="UP000233040">
    <property type="component" value="Unassembled WGS sequence"/>
</dbReference>